<dbReference type="AlphaFoldDB" id="A0AA39IT36"/>
<organism evidence="2 3">
    <name type="scientific">Steinernema hermaphroditum</name>
    <dbReference type="NCBI Taxonomy" id="289476"/>
    <lineage>
        <taxon>Eukaryota</taxon>
        <taxon>Metazoa</taxon>
        <taxon>Ecdysozoa</taxon>
        <taxon>Nematoda</taxon>
        <taxon>Chromadorea</taxon>
        <taxon>Rhabditida</taxon>
        <taxon>Tylenchina</taxon>
        <taxon>Panagrolaimomorpha</taxon>
        <taxon>Strongyloidoidea</taxon>
        <taxon>Steinernematidae</taxon>
        <taxon>Steinernema</taxon>
    </lineage>
</organism>
<evidence type="ECO:0000256" key="1">
    <source>
        <dbReference type="SAM" id="MobiDB-lite"/>
    </source>
</evidence>
<gene>
    <name evidence="2" type="ORF">QR680_011324</name>
</gene>
<keyword evidence="3" id="KW-1185">Reference proteome</keyword>
<protein>
    <submittedName>
        <fullName evidence="2">Uncharacterized protein</fullName>
    </submittedName>
</protein>
<dbReference type="EMBL" id="JAUCMV010000001">
    <property type="protein sequence ID" value="KAK0429330.1"/>
    <property type="molecule type" value="Genomic_DNA"/>
</dbReference>
<accession>A0AA39IT36</accession>
<name>A0AA39IT36_9BILA</name>
<feature type="region of interest" description="Disordered" evidence="1">
    <location>
        <begin position="1"/>
        <end position="35"/>
    </location>
</feature>
<proteinExistence type="predicted"/>
<feature type="compositionally biased region" description="Low complexity" evidence="1">
    <location>
        <begin position="260"/>
        <end position="278"/>
    </location>
</feature>
<feature type="compositionally biased region" description="Low complexity" evidence="1">
    <location>
        <begin position="296"/>
        <end position="312"/>
    </location>
</feature>
<reference evidence="2" key="1">
    <citation type="submission" date="2023-06" db="EMBL/GenBank/DDBJ databases">
        <title>Genomic analysis of the entomopathogenic nematode Steinernema hermaphroditum.</title>
        <authorList>
            <person name="Schwarz E.M."/>
            <person name="Heppert J.K."/>
            <person name="Baniya A."/>
            <person name="Schwartz H.T."/>
            <person name="Tan C.-H."/>
            <person name="Antoshechkin I."/>
            <person name="Sternberg P.W."/>
            <person name="Goodrich-Blair H."/>
            <person name="Dillman A.R."/>
        </authorList>
    </citation>
    <scope>NUCLEOTIDE SEQUENCE</scope>
    <source>
        <strain evidence="2">PS9179</strain>
        <tissue evidence="2">Whole animal</tissue>
    </source>
</reference>
<feature type="region of interest" description="Disordered" evidence="1">
    <location>
        <begin position="237"/>
        <end position="320"/>
    </location>
</feature>
<evidence type="ECO:0000313" key="2">
    <source>
        <dbReference type="EMBL" id="KAK0429330.1"/>
    </source>
</evidence>
<comment type="caution">
    <text evidence="2">The sequence shown here is derived from an EMBL/GenBank/DDBJ whole genome shotgun (WGS) entry which is preliminary data.</text>
</comment>
<feature type="region of interest" description="Disordered" evidence="1">
    <location>
        <begin position="98"/>
        <end position="136"/>
    </location>
</feature>
<evidence type="ECO:0000313" key="3">
    <source>
        <dbReference type="Proteomes" id="UP001175271"/>
    </source>
</evidence>
<sequence length="366" mass="41131">MGKKRQPTSPAEAPVPQEPTASVAEEEHHAHHKPMKFKFVKSTEQAANKKKYYMRDQMLEIRKNLDAHENWPMIAKEKFNRDGQFDDIWRSASRHRGEHQNTSWSAKHHKGDFSVSHPPVGNTRCDAPKSTDSSKFGRSMNARLQSASSALTVNRQFPKSMAEIIEQAQHEMKLLEDDDSGVMQPIVHRRNCGYIEGSLAWRNHLFRLSSPAEAPAQEAVPAQNVVEFPFLDAPTARTPATSQARAPATAHVRSPAANHARTPTATQVQAPAATQGQAPAPPRQDEYPTIGTAFQRSRNSSGRYSSSSARARGPVEQPAAQPVPLSLVNTQPPQDIETFAQELQMYDVYMRRYMELLYQNFMRLRM</sequence>
<dbReference type="Proteomes" id="UP001175271">
    <property type="component" value="Unassembled WGS sequence"/>
</dbReference>